<dbReference type="InterPro" id="IPR003564">
    <property type="entry name" value="DHNTPase"/>
</dbReference>
<reference evidence="4" key="2">
    <citation type="journal article" date="2023" name="Curr. Microbiol.">
        <title>Neisseria montereyensis sp. nov., Isolated from Oropharynx of California Sea Lion (Zalophus californianus): Genomic, Phylogenetic, and Phenotypic Study.</title>
        <authorList>
            <person name="Volokhov D.V."/>
            <person name="Zagorodnyaya T.A."/>
            <person name="Furtak V.A."/>
            <person name="Nattanmai G."/>
            <person name="Randall L."/>
            <person name="Jose S."/>
            <person name="Gao Y."/>
            <person name="Gulland F.M."/>
            <person name="Eisenberg T."/>
            <person name="Delmonte P."/>
            <person name="Blom J."/>
            <person name="Mitchell K.K."/>
        </authorList>
    </citation>
    <scope>NUCLEOTIDE SEQUENCE</scope>
    <source>
        <strain evidence="4">CSL10203-ORH2</strain>
    </source>
</reference>
<dbReference type="PROSITE" id="PS00893">
    <property type="entry name" value="NUDIX_BOX"/>
    <property type="match status" value="1"/>
</dbReference>
<comment type="caution">
    <text evidence="4">The sequence shown here is derived from an EMBL/GenBank/DDBJ whole genome shotgun (WGS) entry which is preliminary data.</text>
</comment>
<keyword evidence="2 4" id="KW-0378">Hydrolase</keyword>
<proteinExistence type="predicted"/>
<name>A0ABT2FC27_9NEIS</name>
<feature type="domain" description="Nudix hydrolase" evidence="3">
    <location>
        <begin position="5"/>
        <end position="145"/>
    </location>
</feature>
<dbReference type="Pfam" id="PF00293">
    <property type="entry name" value="NUDIX"/>
    <property type="match status" value="1"/>
</dbReference>
<dbReference type="NCBIfam" id="NF006961">
    <property type="entry name" value="PRK09438.1"/>
    <property type="match status" value="1"/>
</dbReference>
<sequence length="149" mass="17353">MFQKPLKQPISVLVVLHDGNGNVLLIKRADYQNFWQSVTGSVEPGERLIETALREVYEETGILLLENQITDWHESSQYEIYQHWRHRYPEGVTHNTEHVFSAKINHNSPIKLNPKEHTAYDWMPIKEAADKVFSPSNKAAILNLHKHLF</sequence>
<dbReference type="PANTHER" id="PTHR43736">
    <property type="entry name" value="ADP-RIBOSE PYROPHOSPHATASE"/>
    <property type="match status" value="1"/>
</dbReference>
<evidence type="ECO:0000259" key="3">
    <source>
        <dbReference type="PROSITE" id="PS51462"/>
    </source>
</evidence>
<gene>
    <name evidence="4" type="primary">nudB</name>
    <name evidence="4" type="ORF">NXS09_05550</name>
</gene>
<dbReference type="CDD" id="cd04664">
    <property type="entry name" value="NUDIX_DHNTPase_like"/>
    <property type="match status" value="1"/>
</dbReference>
<comment type="cofactor">
    <cofactor evidence="1">
        <name>Mg(2+)</name>
        <dbReference type="ChEBI" id="CHEBI:18420"/>
    </cofactor>
</comment>
<dbReference type="RefSeq" id="WP_259291563.1">
    <property type="nucleotide sequence ID" value="NZ_JANUXW010000003.1"/>
</dbReference>
<dbReference type="InterPro" id="IPR000086">
    <property type="entry name" value="NUDIX_hydrolase_dom"/>
</dbReference>
<dbReference type="GO" id="GO:0019177">
    <property type="term" value="F:dihydroneopterin triphosphate pyrophosphohydrolase activity"/>
    <property type="evidence" value="ECO:0007669"/>
    <property type="project" value="UniProtKB-EC"/>
</dbReference>
<keyword evidence="5" id="KW-1185">Reference proteome</keyword>
<evidence type="ECO:0000313" key="4">
    <source>
        <dbReference type="EMBL" id="MCS4533766.1"/>
    </source>
</evidence>
<dbReference type="Gene3D" id="3.90.79.10">
    <property type="entry name" value="Nucleoside Triphosphate Pyrophosphohydrolase"/>
    <property type="match status" value="1"/>
</dbReference>
<dbReference type="PRINTS" id="PR01404">
    <property type="entry name" value="NPPPHYDRLASE"/>
</dbReference>
<dbReference type="SUPFAM" id="SSF55811">
    <property type="entry name" value="Nudix"/>
    <property type="match status" value="1"/>
</dbReference>
<protein>
    <submittedName>
        <fullName evidence="4">Dihydroneopterin triphosphate diphosphatase</fullName>
        <ecNumber evidence="4">3.6.1.67</ecNumber>
    </submittedName>
</protein>
<dbReference type="InterPro" id="IPR015797">
    <property type="entry name" value="NUDIX_hydrolase-like_dom_sf"/>
</dbReference>
<dbReference type="PROSITE" id="PS51462">
    <property type="entry name" value="NUDIX"/>
    <property type="match status" value="1"/>
</dbReference>
<dbReference type="PANTHER" id="PTHR43736:SF1">
    <property type="entry name" value="DIHYDRONEOPTERIN TRIPHOSPHATE DIPHOSPHATASE"/>
    <property type="match status" value="1"/>
</dbReference>
<dbReference type="Proteomes" id="UP001166947">
    <property type="component" value="Unassembled WGS sequence"/>
</dbReference>
<evidence type="ECO:0000256" key="1">
    <source>
        <dbReference type="ARBA" id="ARBA00001946"/>
    </source>
</evidence>
<accession>A0ABT2FC27</accession>
<reference evidence="4" key="1">
    <citation type="submission" date="2022-08" db="EMBL/GenBank/DDBJ databases">
        <authorList>
            <person name="Volokhov D.V."/>
            <person name="Furtak V.A."/>
            <person name="Zagorodnyaya T.A."/>
        </authorList>
    </citation>
    <scope>NUCLEOTIDE SEQUENCE</scope>
    <source>
        <strain evidence="4">CSL10203-ORH2</strain>
    </source>
</reference>
<dbReference type="EMBL" id="JANUXW010000003">
    <property type="protein sequence ID" value="MCS4533766.1"/>
    <property type="molecule type" value="Genomic_DNA"/>
</dbReference>
<dbReference type="EC" id="3.6.1.67" evidence="4"/>
<evidence type="ECO:0000256" key="2">
    <source>
        <dbReference type="ARBA" id="ARBA00022801"/>
    </source>
</evidence>
<evidence type="ECO:0000313" key="5">
    <source>
        <dbReference type="Proteomes" id="UP001166947"/>
    </source>
</evidence>
<dbReference type="InterPro" id="IPR020084">
    <property type="entry name" value="NUDIX_hydrolase_CS"/>
</dbReference>
<organism evidence="4 5">
    <name type="scientific">Neisseria montereyensis</name>
    <dbReference type="NCBI Taxonomy" id="2973938"/>
    <lineage>
        <taxon>Bacteria</taxon>
        <taxon>Pseudomonadati</taxon>
        <taxon>Pseudomonadota</taxon>
        <taxon>Betaproteobacteria</taxon>
        <taxon>Neisseriales</taxon>
        <taxon>Neisseriaceae</taxon>
        <taxon>Neisseria</taxon>
    </lineage>
</organism>